<gene>
    <name evidence="2" type="ORF">PCOR1329_LOCUS21501</name>
</gene>
<protein>
    <submittedName>
        <fullName evidence="2">Uncharacterized protein</fullName>
    </submittedName>
</protein>
<reference evidence="2" key="1">
    <citation type="submission" date="2023-10" db="EMBL/GenBank/DDBJ databases">
        <authorList>
            <person name="Chen Y."/>
            <person name="Shah S."/>
            <person name="Dougan E. K."/>
            <person name="Thang M."/>
            <person name="Chan C."/>
        </authorList>
    </citation>
    <scope>NUCLEOTIDE SEQUENCE [LARGE SCALE GENOMIC DNA]</scope>
</reference>
<dbReference type="EMBL" id="CAUYUJ010007091">
    <property type="protein sequence ID" value="CAK0819535.1"/>
    <property type="molecule type" value="Genomic_DNA"/>
</dbReference>
<proteinExistence type="predicted"/>
<name>A0ABN9RK66_9DINO</name>
<accession>A0ABN9RK66</accession>
<evidence type="ECO:0000313" key="2">
    <source>
        <dbReference type="EMBL" id="CAK0819535.1"/>
    </source>
</evidence>
<sequence length="81" mass="8675">MLQQVWSGDGAEREGEAASHAGDEVNSRLVALEERLSAAWEQLQASREANHGDAARLEKRLEAHGGELAGLRRAVGELAGE</sequence>
<dbReference type="Proteomes" id="UP001189429">
    <property type="component" value="Unassembled WGS sequence"/>
</dbReference>
<keyword evidence="3" id="KW-1185">Reference proteome</keyword>
<feature type="compositionally biased region" description="Basic and acidic residues" evidence="1">
    <location>
        <begin position="10"/>
        <end position="25"/>
    </location>
</feature>
<feature type="region of interest" description="Disordered" evidence="1">
    <location>
        <begin position="1"/>
        <end position="25"/>
    </location>
</feature>
<organism evidence="2 3">
    <name type="scientific">Prorocentrum cordatum</name>
    <dbReference type="NCBI Taxonomy" id="2364126"/>
    <lineage>
        <taxon>Eukaryota</taxon>
        <taxon>Sar</taxon>
        <taxon>Alveolata</taxon>
        <taxon>Dinophyceae</taxon>
        <taxon>Prorocentrales</taxon>
        <taxon>Prorocentraceae</taxon>
        <taxon>Prorocentrum</taxon>
    </lineage>
</organism>
<feature type="non-terminal residue" evidence="2">
    <location>
        <position position="81"/>
    </location>
</feature>
<comment type="caution">
    <text evidence="2">The sequence shown here is derived from an EMBL/GenBank/DDBJ whole genome shotgun (WGS) entry which is preliminary data.</text>
</comment>
<evidence type="ECO:0000313" key="3">
    <source>
        <dbReference type="Proteomes" id="UP001189429"/>
    </source>
</evidence>
<evidence type="ECO:0000256" key="1">
    <source>
        <dbReference type="SAM" id="MobiDB-lite"/>
    </source>
</evidence>